<accession>A0A1V4JM45</accession>
<organism evidence="1 2">
    <name type="scientific">Patagioenas fasciata monilis</name>
    <dbReference type="NCBI Taxonomy" id="372326"/>
    <lineage>
        <taxon>Eukaryota</taxon>
        <taxon>Metazoa</taxon>
        <taxon>Chordata</taxon>
        <taxon>Craniata</taxon>
        <taxon>Vertebrata</taxon>
        <taxon>Euteleostomi</taxon>
        <taxon>Archelosauria</taxon>
        <taxon>Archosauria</taxon>
        <taxon>Dinosauria</taxon>
        <taxon>Saurischia</taxon>
        <taxon>Theropoda</taxon>
        <taxon>Coelurosauria</taxon>
        <taxon>Aves</taxon>
        <taxon>Neognathae</taxon>
        <taxon>Neoaves</taxon>
        <taxon>Columbimorphae</taxon>
        <taxon>Columbiformes</taxon>
        <taxon>Columbidae</taxon>
        <taxon>Patagioenas</taxon>
    </lineage>
</organism>
<name>A0A1V4JM45_PATFA</name>
<reference evidence="1 2" key="1">
    <citation type="submission" date="2016-02" db="EMBL/GenBank/DDBJ databases">
        <title>Band-tailed pigeon sequencing and assembly.</title>
        <authorList>
            <person name="Soares A.E."/>
            <person name="Novak B.J."/>
            <person name="Rice E.S."/>
            <person name="O'Connell B."/>
            <person name="Chang D."/>
            <person name="Weber S."/>
            <person name="Shapiro B."/>
        </authorList>
    </citation>
    <scope>NUCLEOTIDE SEQUENCE [LARGE SCALE GENOMIC DNA]</scope>
    <source>
        <strain evidence="1">BTP2013</strain>
        <tissue evidence="1">Blood</tissue>
    </source>
</reference>
<dbReference type="EMBL" id="LSYS01006902">
    <property type="protein sequence ID" value="OPJ73115.1"/>
    <property type="molecule type" value="Genomic_DNA"/>
</dbReference>
<evidence type="ECO:0000313" key="1">
    <source>
        <dbReference type="EMBL" id="OPJ73115.1"/>
    </source>
</evidence>
<evidence type="ECO:0000313" key="2">
    <source>
        <dbReference type="Proteomes" id="UP000190648"/>
    </source>
</evidence>
<sequence length="130" mass="14968">MKSHLYTSDTGCMRKGEQQLLLPQKYDHYISLKEDAGQRFKRIHANTADFRPRLHFFSSSCVKACPRGQKCHARAVQLHHGLTVRRRIMEKKCEEAIEEDGGSLNDGPLVTALVPSCHLMFRELWQVSRC</sequence>
<keyword evidence="2" id="KW-1185">Reference proteome</keyword>
<comment type="caution">
    <text evidence="1">The sequence shown here is derived from an EMBL/GenBank/DDBJ whole genome shotgun (WGS) entry which is preliminary data.</text>
</comment>
<proteinExistence type="predicted"/>
<gene>
    <name evidence="1" type="ORF">AV530_005524</name>
</gene>
<dbReference type="Proteomes" id="UP000190648">
    <property type="component" value="Unassembled WGS sequence"/>
</dbReference>
<dbReference type="AlphaFoldDB" id="A0A1V4JM45"/>
<protein>
    <submittedName>
        <fullName evidence="1">Uncharacterized protein</fullName>
    </submittedName>
</protein>